<comment type="catalytic activity">
    <reaction evidence="8">
        <text>a 3'-end 3'-phospho-ribonucleotide-RNA + a 5'-end dephospho-ribonucleoside-RNA + GTP = a ribonucleotidyl-ribonucleotide-RNA + GMP + diphosphate</text>
        <dbReference type="Rhea" id="RHEA:68076"/>
        <dbReference type="Rhea" id="RHEA-COMP:10463"/>
        <dbReference type="Rhea" id="RHEA-COMP:13936"/>
        <dbReference type="Rhea" id="RHEA-COMP:17355"/>
        <dbReference type="ChEBI" id="CHEBI:33019"/>
        <dbReference type="ChEBI" id="CHEBI:37565"/>
        <dbReference type="ChEBI" id="CHEBI:58115"/>
        <dbReference type="ChEBI" id="CHEBI:83062"/>
        <dbReference type="ChEBI" id="CHEBI:138284"/>
        <dbReference type="ChEBI" id="CHEBI:173118"/>
        <dbReference type="EC" id="6.5.1.8"/>
    </reaction>
</comment>
<evidence type="ECO:0000313" key="10">
    <source>
        <dbReference type="Proteomes" id="UP001172684"/>
    </source>
</evidence>
<evidence type="ECO:0000256" key="5">
    <source>
        <dbReference type="ARBA" id="ARBA00022741"/>
    </source>
</evidence>
<gene>
    <name evidence="9" type="ORF">H2201_001200</name>
</gene>
<dbReference type="PANTHER" id="PTHR11118:SF1">
    <property type="entry name" value="RNA-SPLICING LIGASE RTCB HOMOLOG"/>
    <property type="match status" value="1"/>
</dbReference>
<evidence type="ECO:0000256" key="4">
    <source>
        <dbReference type="ARBA" id="ARBA00022723"/>
    </source>
</evidence>
<keyword evidence="5" id="KW-0547">Nucleotide-binding</keyword>
<evidence type="ECO:0000256" key="2">
    <source>
        <dbReference type="ARBA" id="ARBA00012726"/>
    </source>
</evidence>
<proteinExistence type="predicted"/>
<evidence type="ECO:0000256" key="8">
    <source>
        <dbReference type="ARBA" id="ARBA00047746"/>
    </source>
</evidence>
<protein>
    <recommendedName>
        <fullName evidence="2">3'-phosphate/5'-hydroxy nucleic acid ligase</fullName>
        <ecNumber evidence="2">6.5.1.8</ecNumber>
    </recommendedName>
</protein>
<keyword evidence="7" id="KW-0464">Manganese</keyword>
<organism evidence="9 10">
    <name type="scientific">Coniosporium apollinis</name>
    <dbReference type="NCBI Taxonomy" id="61459"/>
    <lineage>
        <taxon>Eukaryota</taxon>
        <taxon>Fungi</taxon>
        <taxon>Dikarya</taxon>
        <taxon>Ascomycota</taxon>
        <taxon>Pezizomycotina</taxon>
        <taxon>Dothideomycetes</taxon>
        <taxon>Dothideomycetes incertae sedis</taxon>
        <taxon>Coniosporium</taxon>
    </lineage>
</organism>
<dbReference type="Proteomes" id="UP001172684">
    <property type="component" value="Unassembled WGS sequence"/>
</dbReference>
<reference evidence="9" key="1">
    <citation type="submission" date="2022-10" db="EMBL/GenBank/DDBJ databases">
        <title>Culturing micro-colonial fungi from biological soil crusts in the Mojave desert and describing Neophaeococcomyces mojavensis, and introducing the new genera and species Taxawa tesnikishii.</title>
        <authorList>
            <person name="Kurbessoian T."/>
            <person name="Stajich J.E."/>
        </authorList>
    </citation>
    <scope>NUCLEOTIDE SEQUENCE</scope>
    <source>
        <strain evidence="9">TK_1</strain>
    </source>
</reference>
<keyword evidence="4" id="KW-0479">Metal-binding</keyword>
<name>A0ABQ9P6R1_9PEZI</name>
<keyword evidence="3" id="KW-0436">Ligase</keyword>
<dbReference type="EC" id="6.5.1.8" evidence="2"/>
<comment type="caution">
    <text evidence="9">The sequence shown here is derived from an EMBL/GenBank/DDBJ whole genome shotgun (WGS) entry which is preliminary data.</text>
</comment>
<evidence type="ECO:0000256" key="6">
    <source>
        <dbReference type="ARBA" id="ARBA00023134"/>
    </source>
</evidence>
<dbReference type="PANTHER" id="PTHR11118">
    <property type="entry name" value="RNA-SPLICING LIGASE RTCB HOMOLOG"/>
    <property type="match status" value="1"/>
</dbReference>
<dbReference type="Pfam" id="PF01139">
    <property type="entry name" value="RtcB"/>
    <property type="match status" value="3"/>
</dbReference>
<evidence type="ECO:0000256" key="3">
    <source>
        <dbReference type="ARBA" id="ARBA00022598"/>
    </source>
</evidence>
<dbReference type="InterPro" id="IPR036025">
    <property type="entry name" value="RtcB-like_sf"/>
</dbReference>
<dbReference type="InterPro" id="IPR001233">
    <property type="entry name" value="RtcB"/>
</dbReference>
<evidence type="ECO:0000256" key="1">
    <source>
        <dbReference type="ARBA" id="ARBA00001936"/>
    </source>
</evidence>
<keyword evidence="10" id="KW-1185">Reference proteome</keyword>
<evidence type="ECO:0000313" key="9">
    <source>
        <dbReference type="EMBL" id="KAJ9668558.1"/>
    </source>
</evidence>
<keyword evidence="6" id="KW-0342">GTP-binding</keyword>
<evidence type="ECO:0000256" key="7">
    <source>
        <dbReference type="ARBA" id="ARBA00023211"/>
    </source>
</evidence>
<dbReference type="Gene3D" id="3.90.1860.10">
    <property type="entry name" value="tRNA-splicing ligase RtcB"/>
    <property type="match status" value="1"/>
</dbReference>
<dbReference type="SUPFAM" id="SSF103365">
    <property type="entry name" value="Hypothetical protein PH1602"/>
    <property type="match status" value="1"/>
</dbReference>
<sequence>MPIRITISNNAKQSQKAVLILPLASLDPAAPDSYRALVLKGAQNKLQIKKASRIFVGGTGQELCTEDEWKSVLRDDVTLLVSKGEEYVGLRKEVAQGGSDDGIPNPDCTINILAHAASVDSLSVTQVETTARTLPGLIHAVGQPDLHPGTKFPIGAVFVSKGWIHPPLIGGDIGCGMAWYKTKLNRSQVDGDKGRKVAEKLRGLEGAWRTQQEREVWLTDGEEECSAGPEWDSALGTIGAGNHFAEIQVVEDAAAEAGMGLCQNDVVLLVHSGSRGYGGNVLKRYVSDTNPSLREDAVEAKAYMKEHDRACNWAKANRDLIALRFLSCLEPGEEAWELGRNTNEQNSTEFNEAVDRAKAKLRERKVVDIWHNNVERIRWPPRPPQAADSPGELADRAESLSLDDDAAYAYIHRKGAAPTYNPQMNKPLTILPLPGSRGKPTIMLRPTFSQATQYGYKNALSLAHGAGRAMSRTKALTSINQKYAGDSVSLLQPNAASQAHVKDGKNVRGGTWVICDEKDLVWEEAPEAYKDVYAVAEDLVREGVAEVIGWCRPRVSYKVRNEGR</sequence>
<comment type="cofactor">
    <cofactor evidence="1">
        <name>Mn(2+)</name>
        <dbReference type="ChEBI" id="CHEBI:29035"/>
    </cofactor>
</comment>
<accession>A0ABQ9P6R1</accession>
<dbReference type="EMBL" id="JAPDRL010000006">
    <property type="protein sequence ID" value="KAJ9668558.1"/>
    <property type="molecule type" value="Genomic_DNA"/>
</dbReference>